<sequence length="56" mass="6148">MGSARAQLALNTIPFTISGKGLENLTNTRVKKDMSNKVAYIESTYGTMKYSCAIMK</sequence>
<reference evidence="1 2" key="1">
    <citation type="journal article" date="2014" name="Agronomy (Basel)">
        <title>A Draft Genome Sequence for Ensete ventricosum, the Drought-Tolerant Tree Against Hunger.</title>
        <authorList>
            <person name="Harrison J."/>
            <person name="Moore K.A."/>
            <person name="Paszkiewicz K."/>
            <person name="Jones T."/>
            <person name="Grant M."/>
            <person name="Ambacheew D."/>
            <person name="Muzemil S."/>
            <person name="Studholme D.J."/>
        </authorList>
    </citation>
    <scope>NUCLEOTIDE SEQUENCE [LARGE SCALE GENOMIC DNA]</scope>
</reference>
<evidence type="ECO:0000313" key="2">
    <source>
        <dbReference type="Proteomes" id="UP000287651"/>
    </source>
</evidence>
<comment type="caution">
    <text evidence="1">The sequence shown here is derived from an EMBL/GenBank/DDBJ whole genome shotgun (WGS) entry which is preliminary data.</text>
</comment>
<dbReference type="EMBL" id="AMZH03018255">
    <property type="protein sequence ID" value="RRT41835.1"/>
    <property type="molecule type" value="Genomic_DNA"/>
</dbReference>
<accession>A0A426XQY5</accession>
<name>A0A426XQY5_ENSVE</name>
<proteinExistence type="predicted"/>
<gene>
    <name evidence="1" type="ORF">B296_00011589</name>
</gene>
<dbReference type="Proteomes" id="UP000287651">
    <property type="component" value="Unassembled WGS sequence"/>
</dbReference>
<evidence type="ECO:0000313" key="1">
    <source>
        <dbReference type="EMBL" id="RRT41835.1"/>
    </source>
</evidence>
<organism evidence="1 2">
    <name type="scientific">Ensete ventricosum</name>
    <name type="common">Abyssinian banana</name>
    <name type="synonym">Musa ensete</name>
    <dbReference type="NCBI Taxonomy" id="4639"/>
    <lineage>
        <taxon>Eukaryota</taxon>
        <taxon>Viridiplantae</taxon>
        <taxon>Streptophyta</taxon>
        <taxon>Embryophyta</taxon>
        <taxon>Tracheophyta</taxon>
        <taxon>Spermatophyta</taxon>
        <taxon>Magnoliopsida</taxon>
        <taxon>Liliopsida</taxon>
        <taxon>Zingiberales</taxon>
        <taxon>Musaceae</taxon>
        <taxon>Ensete</taxon>
    </lineage>
</organism>
<dbReference type="AlphaFoldDB" id="A0A426XQY5"/>
<protein>
    <submittedName>
        <fullName evidence="1">Uncharacterized protein</fullName>
    </submittedName>
</protein>